<reference evidence="1 2" key="1">
    <citation type="submission" date="2019-01" db="EMBL/GenBank/DDBJ databases">
        <authorList>
            <person name="Brito A."/>
        </authorList>
    </citation>
    <scope>NUCLEOTIDE SEQUENCE [LARGE SCALE GENOMIC DNA]</scope>
    <source>
        <strain evidence="1">1</strain>
    </source>
</reference>
<name>A0A563VIX1_9CYAN</name>
<evidence type="ECO:0000313" key="2">
    <source>
        <dbReference type="Proteomes" id="UP000320055"/>
    </source>
</evidence>
<dbReference type="EMBL" id="CAACVJ010000005">
    <property type="protein sequence ID" value="VEP11380.1"/>
    <property type="molecule type" value="Genomic_DNA"/>
</dbReference>
<proteinExistence type="predicted"/>
<dbReference type="Proteomes" id="UP000320055">
    <property type="component" value="Unassembled WGS sequence"/>
</dbReference>
<organism evidence="1 2">
    <name type="scientific">Hyella patelloides LEGE 07179</name>
    <dbReference type="NCBI Taxonomy" id="945734"/>
    <lineage>
        <taxon>Bacteria</taxon>
        <taxon>Bacillati</taxon>
        <taxon>Cyanobacteriota</taxon>
        <taxon>Cyanophyceae</taxon>
        <taxon>Pleurocapsales</taxon>
        <taxon>Hyellaceae</taxon>
        <taxon>Hyella</taxon>
    </lineage>
</organism>
<protein>
    <submittedName>
        <fullName evidence="1">Uncharacterized protein</fullName>
    </submittedName>
</protein>
<evidence type="ECO:0000313" key="1">
    <source>
        <dbReference type="EMBL" id="VEP11380.1"/>
    </source>
</evidence>
<gene>
    <name evidence="1" type="ORF">H1P_1020003</name>
</gene>
<dbReference type="AlphaFoldDB" id="A0A563VIX1"/>
<accession>A0A563VIX1</accession>
<sequence length="41" mass="4914">MAATIYSEKIYLSIMSQKKAIALKKQQREQNNFYGYNYYTI</sequence>
<keyword evidence="2" id="KW-1185">Reference proteome</keyword>